<evidence type="ECO:0000256" key="5">
    <source>
        <dbReference type="RuleBase" id="RU003651"/>
    </source>
</evidence>
<evidence type="ECO:0000313" key="7">
    <source>
        <dbReference type="EMBL" id="GLR17048.1"/>
    </source>
</evidence>
<keyword evidence="1 5" id="KW-0547">Nucleotide-binding</keyword>
<protein>
    <submittedName>
        <fullName evidence="7">Cell division control protein 48 CDC48</fullName>
    </submittedName>
</protein>
<feature type="repeat" description="TPR" evidence="4">
    <location>
        <begin position="88"/>
        <end position="121"/>
    </location>
</feature>
<evidence type="ECO:0000256" key="3">
    <source>
        <dbReference type="ARBA" id="ARBA00023054"/>
    </source>
</evidence>
<dbReference type="GO" id="GO:0051301">
    <property type="term" value="P:cell division"/>
    <property type="evidence" value="ECO:0007669"/>
    <property type="project" value="UniProtKB-KW"/>
</dbReference>
<dbReference type="EMBL" id="BSOH01000007">
    <property type="protein sequence ID" value="GLR17048.1"/>
    <property type="molecule type" value="Genomic_DNA"/>
</dbReference>
<dbReference type="InterPro" id="IPR027417">
    <property type="entry name" value="P-loop_NTPase"/>
</dbReference>
<keyword evidence="2 5" id="KW-0067">ATP-binding</keyword>
<dbReference type="AlphaFoldDB" id="A0AA37SLY8"/>
<comment type="caution">
    <text evidence="7">The sequence shown here is derived from an EMBL/GenBank/DDBJ whole genome shotgun (WGS) entry which is preliminary data.</text>
</comment>
<accession>A0AA37SLY8</accession>
<evidence type="ECO:0000256" key="4">
    <source>
        <dbReference type="PROSITE-ProRule" id="PRU00339"/>
    </source>
</evidence>
<dbReference type="Gene3D" id="3.40.50.300">
    <property type="entry name" value="P-loop containing nucleotide triphosphate hydrolases"/>
    <property type="match status" value="1"/>
</dbReference>
<keyword evidence="3" id="KW-0175">Coiled coil</keyword>
<dbReference type="InterPro" id="IPR003593">
    <property type="entry name" value="AAA+_ATPase"/>
</dbReference>
<evidence type="ECO:0000259" key="6">
    <source>
        <dbReference type="SMART" id="SM00382"/>
    </source>
</evidence>
<dbReference type="Gene3D" id="1.10.8.60">
    <property type="match status" value="1"/>
</dbReference>
<dbReference type="Proteomes" id="UP001156666">
    <property type="component" value="Unassembled WGS sequence"/>
</dbReference>
<dbReference type="SUPFAM" id="SSF52540">
    <property type="entry name" value="P-loop containing nucleoside triphosphate hydrolases"/>
    <property type="match status" value="1"/>
</dbReference>
<dbReference type="PROSITE" id="PS50005">
    <property type="entry name" value="TPR"/>
    <property type="match status" value="1"/>
</dbReference>
<comment type="similarity">
    <text evidence="5">Belongs to the AAA ATPase family.</text>
</comment>
<dbReference type="Gene3D" id="1.25.40.10">
    <property type="entry name" value="Tetratricopeptide repeat domain"/>
    <property type="match status" value="1"/>
</dbReference>
<gene>
    <name evidence="7" type="ORF">GCM10007940_16630</name>
</gene>
<evidence type="ECO:0000313" key="8">
    <source>
        <dbReference type="Proteomes" id="UP001156666"/>
    </source>
</evidence>
<keyword evidence="7" id="KW-0131">Cell cycle</keyword>
<feature type="domain" description="AAA+ ATPase" evidence="6">
    <location>
        <begin position="188"/>
        <end position="325"/>
    </location>
</feature>
<dbReference type="InterPro" id="IPR011990">
    <property type="entry name" value="TPR-like_helical_dom_sf"/>
</dbReference>
<dbReference type="PANTHER" id="PTHR23077:SF171">
    <property type="entry name" value="NUCLEAR VALOSIN-CONTAINING PROTEIN-LIKE"/>
    <property type="match status" value="1"/>
</dbReference>
<reference evidence="7" key="2">
    <citation type="submission" date="2023-01" db="EMBL/GenBank/DDBJ databases">
        <title>Draft genome sequence of Portibacter lacus strain NBRC 108769.</title>
        <authorList>
            <person name="Sun Q."/>
            <person name="Mori K."/>
        </authorList>
    </citation>
    <scope>NUCLEOTIDE SEQUENCE</scope>
    <source>
        <strain evidence="7">NBRC 108769</strain>
    </source>
</reference>
<dbReference type="SUPFAM" id="SSF48452">
    <property type="entry name" value="TPR-like"/>
    <property type="match status" value="1"/>
</dbReference>
<dbReference type="PANTHER" id="PTHR23077">
    <property type="entry name" value="AAA-FAMILY ATPASE"/>
    <property type="match status" value="1"/>
</dbReference>
<dbReference type="InterPro" id="IPR003960">
    <property type="entry name" value="ATPase_AAA_CS"/>
</dbReference>
<dbReference type="InterPro" id="IPR019734">
    <property type="entry name" value="TPR_rpt"/>
</dbReference>
<keyword evidence="8" id="KW-1185">Reference proteome</keyword>
<evidence type="ECO:0000256" key="1">
    <source>
        <dbReference type="ARBA" id="ARBA00022741"/>
    </source>
</evidence>
<dbReference type="GO" id="GO:0016887">
    <property type="term" value="F:ATP hydrolysis activity"/>
    <property type="evidence" value="ECO:0007669"/>
    <property type="project" value="InterPro"/>
</dbReference>
<evidence type="ECO:0000256" key="2">
    <source>
        <dbReference type="ARBA" id="ARBA00022840"/>
    </source>
</evidence>
<keyword evidence="7" id="KW-0132">Cell division</keyword>
<sequence length="430" mass="48496">MKEEIDELLQAVKASPENTYIRLLLIRKIKDNKEYTELLSGQLNELLKHDPNNKEAKNLLAQHYYATNKLSACIILCEELQDKGQLSPKSKLVLAKAYFSEKDMAKAKEIYEEVLDYDPDLFDDELDDAFRMKLDYLEDEYTDSHFLQKPKMGFADVGGMAKVKKEIDLKIIKPLEHKELYAQYGKKVGGGLLLYGPPGCGKTFIAKATAGEIDANFINVSLNDILDMFIGNSEKNLHDIFEIARAHTPCVMFIDEIDALGAKRSDLRQSAGKNIINQFLAELDGLEANNDGILIIGATNTPWHLDSAFRRPGRFDRIIFVPPPDDESKIEILKLKLKEKPVEKIDYKAVIKHTKDYSGADIDAMIDIAIESKLEKAMETGIPEPISTKDLVAAAKNHKPSTVDWFTTAKNYALFANQSGLYNDILKYLK</sequence>
<dbReference type="InterPro" id="IPR050168">
    <property type="entry name" value="AAA_ATPase_domain"/>
</dbReference>
<dbReference type="PROSITE" id="PS00674">
    <property type="entry name" value="AAA"/>
    <property type="match status" value="1"/>
</dbReference>
<dbReference type="Pfam" id="PF00004">
    <property type="entry name" value="AAA"/>
    <property type="match status" value="1"/>
</dbReference>
<keyword evidence="4" id="KW-0802">TPR repeat</keyword>
<dbReference type="GO" id="GO:0005524">
    <property type="term" value="F:ATP binding"/>
    <property type="evidence" value="ECO:0007669"/>
    <property type="project" value="UniProtKB-KW"/>
</dbReference>
<dbReference type="SMART" id="SM00382">
    <property type="entry name" value="AAA"/>
    <property type="match status" value="1"/>
</dbReference>
<name>A0AA37SLY8_9BACT</name>
<organism evidence="7 8">
    <name type="scientific">Portibacter lacus</name>
    <dbReference type="NCBI Taxonomy" id="1099794"/>
    <lineage>
        <taxon>Bacteria</taxon>
        <taxon>Pseudomonadati</taxon>
        <taxon>Bacteroidota</taxon>
        <taxon>Saprospiria</taxon>
        <taxon>Saprospirales</taxon>
        <taxon>Haliscomenobacteraceae</taxon>
        <taxon>Portibacter</taxon>
    </lineage>
</organism>
<dbReference type="FunFam" id="3.40.50.300:FF:001025">
    <property type="entry name" value="ATPase family, AAA domain-containing 2B"/>
    <property type="match status" value="1"/>
</dbReference>
<dbReference type="RefSeq" id="WP_235290773.1">
    <property type="nucleotide sequence ID" value="NZ_BSOH01000007.1"/>
</dbReference>
<proteinExistence type="inferred from homology"/>
<dbReference type="InterPro" id="IPR003959">
    <property type="entry name" value="ATPase_AAA_core"/>
</dbReference>
<reference evidence="7" key="1">
    <citation type="journal article" date="2014" name="Int. J. Syst. Evol. Microbiol.">
        <title>Complete genome sequence of Corynebacterium casei LMG S-19264T (=DSM 44701T), isolated from a smear-ripened cheese.</title>
        <authorList>
            <consortium name="US DOE Joint Genome Institute (JGI-PGF)"/>
            <person name="Walter F."/>
            <person name="Albersmeier A."/>
            <person name="Kalinowski J."/>
            <person name="Ruckert C."/>
        </authorList>
    </citation>
    <scope>NUCLEOTIDE SEQUENCE</scope>
    <source>
        <strain evidence="7">NBRC 108769</strain>
    </source>
</reference>